<evidence type="ECO:0000313" key="4">
    <source>
        <dbReference type="EMBL" id="CAD2218410.1"/>
    </source>
</evidence>
<dbReference type="Gene3D" id="3.40.50.300">
    <property type="entry name" value="P-loop containing nucleotide triphosphate hydrolases"/>
    <property type="match status" value="1"/>
</dbReference>
<dbReference type="SMART" id="SM00382">
    <property type="entry name" value="AAA"/>
    <property type="match status" value="1"/>
</dbReference>
<feature type="region of interest" description="Disordered" evidence="2">
    <location>
        <begin position="84"/>
        <end position="112"/>
    </location>
</feature>
<feature type="region of interest" description="Disordered" evidence="2">
    <location>
        <begin position="142"/>
        <end position="161"/>
    </location>
</feature>
<dbReference type="EMBL" id="LR877155">
    <property type="protein sequence ID" value="CAD2218410.1"/>
    <property type="molecule type" value="Genomic_DNA"/>
</dbReference>
<organism evidence="4 5">
    <name type="scientific">Angomonas deanei</name>
    <dbReference type="NCBI Taxonomy" id="59799"/>
    <lineage>
        <taxon>Eukaryota</taxon>
        <taxon>Discoba</taxon>
        <taxon>Euglenozoa</taxon>
        <taxon>Kinetoplastea</taxon>
        <taxon>Metakinetoplastina</taxon>
        <taxon>Trypanosomatida</taxon>
        <taxon>Trypanosomatidae</taxon>
        <taxon>Strigomonadinae</taxon>
        <taxon>Angomonas</taxon>
    </lineage>
</organism>
<feature type="compositionally biased region" description="Acidic residues" evidence="2">
    <location>
        <begin position="144"/>
        <end position="155"/>
    </location>
</feature>
<accession>A0A7G2CF17</accession>
<comment type="similarity">
    <text evidence="1">Belongs to the AAA ATPase family. BCS1 subfamily.</text>
</comment>
<dbReference type="InterPro" id="IPR003959">
    <property type="entry name" value="ATPase_AAA_core"/>
</dbReference>
<dbReference type="GO" id="GO:0005524">
    <property type="term" value="F:ATP binding"/>
    <property type="evidence" value="ECO:0007669"/>
    <property type="project" value="InterPro"/>
</dbReference>
<feature type="domain" description="AAA+ ATPase" evidence="3">
    <location>
        <begin position="339"/>
        <end position="559"/>
    </location>
</feature>
<name>A0A7G2CF17_9TRYP</name>
<feature type="compositionally biased region" description="Basic and acidic residues" evidence="2">
    <location>
        <begin position="84"/>
        <end position="95"/>
    </location>
</feature>
<proteinExistence type="inferred from homology"/>
<evidence type="ECO:0000313" key="5">
    <source>
        <dbReference type="Proteomes" id="UP000515908"/>
    </source>
</evidence>
<evidence type="ECO:0000256" key="1">
    <source>
        <dbReference type="ARBA" id="ARBA00007448"/>
    </source>
</evidence>
<dbReference type="SUPFAM" id="SSF52540">
    <property type="entry name" value="P-loop containing nucleoside triphosphate hydrolases"/>
    <property type="match status" value="1"/>
</dbReference>
<gene>
    <name evidence="4" type="ORF">ADEAN_000589800</name>
</gene>
<dbReference type="Proteomes" id="UP000515908">
    <property type="component" value="Chromosome 11"/>
</dbReference>
<evidence type="ECO:0000256" key="2">
    <source>
        <dbReference type="SAM" id="MobiDB-lite"/>
    </source>
</evidence>
<dbReference type="PANTHER" id="PTHR23070">
    <property type="entry name" value="BCS1 AAA-TYPE ATPASE"/>
    <property type="match status" value="1"/>
</dbReference>
<keyword evidence="5" id="KW-1185">Reference proteome</keyword>
<dbReference type="InterPro" id="IPR003593">
    <property type="entry name" value="AAA+_ATPase"/>
</dbReference>
<protein>
    <submittedName>
        <fullName evidence="4">ATPase family associated with various cellular activities (AAA), putative</fullName>
    </submittedName>
</protein>
<dbReference type="GO" id="GO:0016887">
    <property type="term" value="F:ATP hydrolysis activity"/>
    <property type="evidence" value="ECO:0007669"/>
    <property type="project" value="InterPro"/>
</dbReference>
<dbReference type="VEuPathDB" id="TriTrypDB:ADEAN_000589800"/>
<sequence>MEVLIILLPFLIGFFNALIPYVRGNLNRLGGKTFRRYFSTYHFRVIDAEYTEYYQAQATTTRNGLLQNAIMMYISEVLWKDPEAEKEKEETETTKKKSKRPPIRRSPIPPSEWKGKPSVMLLFDPLHGQGWETYNSPFNMRNFDDDDSDREDYESGSDSAQQLVRRSEKTFSRYVLIKLPLQPNFVRIGPGHIEDLLHTDKPEKVELLQQRRLEGLIEISYQVEKKSNPVENDANRSNVFIKSSVHLRIKHRDGGKVMDAFVQRCLDYYISRIPSGKKGGRHYIELQPIEDKKLTFKRYPLNDEKNMDTFFFPEKQNILKLVDNFMFRQGRFAVEGFPYKLGFLLYGPHGAGKTTFVKALAAYTGRSIVSIPLHLTETNQHLYDAFLNRKFDCTGDQDIVCETDEVIYLLDDVDSTNPLVCARTRQRSVVHRKPARLTIHEETEEFEEHEVQLEEEKDADSELLKMMMTSETKDNGEQTEKKSKGGWFGGGDMFGKKSLMELFDIADKLDLSGLLNVLDGVVDTPGRIVVLVTDHPERLDPALVRPGRVSTRLRMDYIRLPSLERMCGLHFGDLEPLQREPGDEIEGEEFFDTTKVEDIAEEIRRRVLAEREEERRLAKEAGQTLRINRVKVAKPFGGSDSDKDEAAEEERELVVTPAMGAARQPHRHLSQRQKAILRETIGALEEENKEKNTYKFHIVPSEIELLCGFCHTFEEFLNSLTLLIKGELAL</sequence>
<dbReference type="AlphaFoldDB" id="A0A7G2CF17"/>
<reference evidence="4 5" key="1">
    <citation type="submission" date="2020-08" db="EMBL/GenBank/DDBJ databases">
        <authorList>
            <person name="Newling K."/>
            <person name="Davey J."/>
            <person name="Forrester S."/>
        </authorList>
    </citation>
    <scope>NUCLEOTIDE SEQUENCE [LARGE SCALE GENOMIC DNA]</scope>
    <source>
        <strain evidence="5">Crithidia deanei Carvalho (ATCC PRA-265)</strain>
    </source>
</reference>
<dbReference type="InterPro" id="IPR050747">
    <property type="entry name" value="Mitochondrial_chaperone_BCS1"/>
</dbReference>
<dbReference type="Pfam" id="PF00004">
    <property type="entry name" value="AAA"/>
    <property type="match status" value="1"/>
</dbReference>
<evidence type="ECO:0000259" key="3">
    <source>
        <dbReference type="SMART" id="SM00382"/>
    </source>
</evidence>
<dbReference type="InterPro" id="IPR027417">
    <property type="entry name" value="P-loop_NTPase"/>
</dbReference>